<dbReference type="InterPro" id="IPR011037">
    <property type="entry name" value="Pyrv_Knase-like_insert_dom_sf"/>
</dbReference>
<sequence length="181" mass="19818">METGLFSIRHLDKLDGYSNRTEVLGMGTLIGIARHARPKAAMELVDHVRVTREAGIAGDFRGAMRGKPYKRQVTLLERGDWDAAMAEVGHTLPWQERRSNLLVEGVDLPQVPGVRLRIGADLVLEITRETDPCERMEALAEGLRAALLPDWRGGVCAMVVEPGTIAIGDAIVVLSQSVRAE</sequence>
<organism evidence="2 3">
    <name type="scientific">Sphingomonas guangdongensis</name>
    <dbReference type="NCBI Taxonomy" id="1141890"/>
    <lineage>
        <taxon>Bacteria</taxon>
        <taxon>Pseudomonadati</taxon>
        <taxon>Pseudomonadota</taxon>
        <taxon>Alphaproteobacteria</taxon>
        <taxon>Sphingomonadales</taxon>
        <taxon>Sphingomonadaceae</taxon>
        <taxon>Sphingomonas</taxon>
    </lineage>
</organism>
<dbReference type="GO" id="GO:0030151">
    <property type="term" value="F:molybdenum ion binding"/>
    <property type="evidence" value="ECO:0007669"/>
    <property type="project" value="InterPro"/>
</dbReference>
<evidence type="ECO:0000313" key="3">
    <source>
        <dbReference type="Proteomes" id="UP000219494"/>
    </source>
</evidence>
<reference evidence="2 3" key="1">
    <citation type="submission" date="2017-07" db="EMBL/GenBank/DDBJ databases">
        <authorList>
            <person name="Sun Z.S."/>
            <person name="Albrecht U."/>
            <person name="Echele G."/>
            <person name="Lee C.C."/>
        </authorList>
    </citation>
    <scope>NUCLEOTIDE SEQUENCE [LARGE SCALE GENOMIC DNA]</scope>
    <source>
        <strain evidence="2 3">CGMCC 1.12672</strain>
    </source>
</reference>
<dbReference type="EMBL" id="OBMI01000003">
    <property type="protein sequence ID" value="SOB87781.1"/>
    <property type="molecule type" value="Genomic_DNA"/>
</dbReference>
<keyword evidence="3" id="KW-1185">Reference proteome</keyword>
<accession>A0A285R111</accession>
<name>A0A285R111_9SPHN</name>
<evidence type="ECO:0000313" key="2">
    <source>
        <dbReference type="EMBL" id="SOB87781.1"/>
    </source>
</evidence>
<protein>
    <submittedName>
        <fullName evidence="2">MOSC domain-containing protein YiiM</fullName>
    </submittedName>
</protein>
<dbReference type="GO" id="GO:0030170">
    <property type="term" value="F:pyridoxal phosphate binding"/>
    <property type="evidence" value="ECO:0007669"/>
    <property type="project" value="InterPro"/>
</dbReference>
<feature type="domain" description="MOSC" evidence="1">
    <location>
        <begin position="42"/>
        <end position="174"/>
    </location>
</feature>
<dbReference type="Pfam" id="PF03473">
    <property type="entry name" value="MOSC"/>
    <property type="match status" value="1"/>
</dbReference>
<dbReference type="Gene3D" id="2.40.33.20">
    <property type="entry name" value="PK beta-barrel domain-like"/>
    <property type="match status" value="1"/>
</dbReference>
<proteinExistence type="predicted"/>
<dbReference type="PROSITE" id="PS51340">
    <property type="entry name" value="MOSC"/>
    <property type="match status" value="1"/>
</dbReference>
<dbReference type="GO" id="GO:0003824">
    <property type="term" value="F:catalytic activity"/>
    <property type="evidence" value="ECO:0007669"/>
    <property type="project" value="InterPro"/>
</dbReference>
<dbReference type="PANTHER" id="PTHR36930">
    <property type="entry name" value="METAL-SULFUR CLUSTER BIOSYNTHESIS PROTEINS YUAD-RELATED"/>
    <property type="match status" value="1"/>
</dbReference>
<evidence type="ECO:0000259" key="1">
    <source>
        <dbReference type="PROSITE" id="PS51340"/>
    </source>
</evidence>
<dbReference type="Proteomes" id="UP000219494">
    <property type="component" value="Unassembled WGS sequence"/>
</dbReference>
<dbReference type="InterPro" id="IPR005302">
    <property type="entry name" value="MoCF_Sase_C"/>
</dbReference>
<dbReference type="AlphaFoldDB" id="A0A285R111"/>
<dbReference type="PANTHER" id="PTHR36930:SF1">
    <property type="entry name" value="MOSC DOMAIN-CONTAINING PROTEIN"/>
    <property type="match status" value="1"/>
</dbReference>
<gene>
    <name evidence="2" type="ORF">SAMN06297144_2918</name>
</gene>
<dbReference type="SUPFAM" id="SSF50800">
    <property type="entry name" value="PK beta-barrel domain-like"/>
    <property type="match status" value="1"/>
</dbReference>
<dbReference type="InterPro" id="IPR052716">
    <property type="entry name" value="MOSC_domain"/>
</dbReference>